<sequence>MKNTYILAFLIAFASINAFADEEKNKIKCEYPVGVLDNFQTTHESLKILSVKVGPILCKHALLVDEEDILAFEQALFNYADLATTTIQSTYPESLFPGVNAITEQWESQLKNYALKLDYVNPIRFVPDETKRDADGNKQFIMRVKLPPDNANNLVWTLGAAQEEKCKETSFKMSCRDASDNLESAFNPAFTLLNDAIAKKNGKLLGELQTDWKKFIKEARYQTPLDVWATTTLQSDYFNGTDLVGPPPWQAFLLRPSLVFEHIDELEKGDKNDVSLALEWAGINWWNKGFGVSVTSIYNDRQETDAVGHGLTFHIKNKYSLGYVHRSDDNGSFFFNIDLLELFGENKDVYKQYKKHF</sequence>
<name>A0A1Y5E6X7_COLPS</name>
<evidence type="ECO:0000256" key="1">
    <source>
        <dbReference type="SAM" id="SignalP"/>
    </source>
</evidence>
<reference evidence="3" key="1">
    <citation type="journal article" date="2017" name="Proc. Natl. Acad. Sci. U.S.A.">
        <title>Simulation of Deepwater Horizon oil plume reveals substrate specialization within a complex community of hydrocarbon degraders.</title>
        <authorList>
            <person name="Hu P."/>
            <person name="Dubinsky E.A."/>
            <person name="Probst A.J."/>
            <person name="Wang J."/>
            <person name="Sieber C.M.K."/>
            <person name="Tom L.M."/>
            <person name="Gardinali P."/>
            <person name="Banfield J.F."/>
            <person name="Atlas R.M."/>
            <person name="Andersen G.L."/>
        </authorList>
    </citation>
    <scope>NUCLEOTIDE SEQUENCE [LARGE SCALE GENOMIC DNA]</scope>
</reference>
<dbReference type="Proteomes" id="UP000243053">
    <property type="component" value="Unassembled WGS sequence"/>
</dbReference>
<feature type="signal peptide" evidence="1">
    <location>
        <begin position="1"/>
        <end position="20"/>
    </location>
</feature>
<feature type="chain" id="PRO_5013323049" evidence="1">
    <location>
        <begin position="21"/>
        <end position="357"/>
    </location>
</feature>
<organism evidence="2 3">
    <name type="scientific">Colwellia psychrerythraea</name>
    <name type="common">Vibrio psychroerythus</name>
    <dbReference type="NCBI Taxonomy" id="28229"/>
    <lineage>
        <taxon>Bacteria</taxon>
        <taxon>Pseudomonadati</taxon>
        <taxon>Pseudomonadota</taxon>
        <taxon>Gammaproteobacteria</taxon>
        <taxon>Alteromonadales</taxon>
        <taxon>Colwelliaceae</taxon>
        <taxon>Colwellia</taxon>
    </lineage>
</organism>
<protein>
    <submittedName>
        <fullName evidence="2">Uncharacterized protein</fullName>
    </submittedName>
</protein>
<proteinExistence type="predicted"/>
<dbReference type="AlphaFoldDB" id="A0A1Y5E6X7"/>
<evidence type="ECO:0000313" key="2">
    <source>
        <dbReference type="EMBL" id="OUR78179.1"/>
    </source>
</evidence>
<accession>A0A1Y5E6X7</accession>
<gene>
    <name evidence="2" type="ORF">A9Q75_14045</name>
</gene>
<evidence type="ECO:0000313" key="3">
    <source>
        <dbReference type="Proteomes" id="UP000243053"/>
    </source>
</evidence>
<comment type="caution">
    <text evidence="2">The sequence shown here is derived from an EMBL/GenBank/DDBJ whole genome shotgun (WGS) entry which is preliminary data.</text>
</comment>
<dbReference type="EMBL" id="MAAF01000083">
    <property type="protein sequence ID" value="OUR78179.1"/>
    <property type="molecule type" value="Genomic_DNA"/>
</dbReference>
<keyword evidence="1" id="KW-0732">Signal</keyword>